<evidence type="ECO:0000256" key="10">
    <source>
        <dbReference type="HAMAP-Rule" id="MF_00392"/>
    </source>
</evidence>
<dbReference type="GO" id="GO:0008915">
    <property type="term" value="F:lipid-A-disaccharide synthase activity"/>
    <property type="evidence" value="ECO:0007669"/>
    <property type="project" value="UniProtKB-EC"/>
</dbReference>
<dbReference type="EMBL" id="CP146609">
    <property type="protein sequence ID" value="WWX24217.1"/>
    <property type="molecule type" value="Genomic_DNA"/>
</dbReference>
<accession>A0ABZ2J020</accession>
<protein>
    <recommendedName>
        <fullName evidence="3 10">Lipid-A-disaccharide synthase</fullName>
        <ecNumber evidence="2 10">2.4.1.182</ecNumber>
    </recommendedName>
</protein>
<keyword evidence="5 10" id="KW-0441">Lipid A biosynthesis</keyword>
<name>A0ABZ2J020_9BACT</name>
<dbReference type="InterPro" id="IPR003835">
    <property type="entry name" value="Glyco_trans_19"/>
</dbReference>
<dbReference type="NCBIfam" id="TIGR00215">
    <property type="entry name" value="lpxB"/>
    <property type="match status" value="1"/>
</dbReference>
<evidence type="ECO:0000256" key="4">
    <source>
        <dbReference type="ARBA" id="ARBA00022516"/>
    </source>
</evidence>
<reference evidence="11 12" key="1">
    <citation type="submission" date="2024-03" db="EMBL/GenBank/DDBJ databases">
        <title>Phenotype and Genome Characterization of a Sulfate-Reducing Bacterium Pseudodesulfovibrio sp. strain 5S69, isolated from Petroleum Reservoir in Tatarstan (Russia).</title>
        <authorList>
            <person name="Bidzhieva S.K."/>
            <person name="Kadnikov V."/>
            <person name="Tourova T.P."/>
            <person name="Samigullina S.R."/>
            <person name="Sokolova D.S."/>
            <person name="Poltaraus A.B."/>
            <person name="Avtukh A.N."/>
            <person name="Tereshina V.M."/>
            <person name="Mardanov A.V."/>
            <person name="Nazina T.N."/>
        </authorList>
    </citation>
    <scope>NUCLEOTIDE SEQUENCE [LARGE SCALE GENOMIC DNA]</scope>
    <source>
        <strain evidence="11 12">5S69</strain>
    </source>
</reference>
<evidence type="ECO:0000256" key="2">
    <source>
        <dbReference type="ARBA" id="ARBA00012687"/>
    </source>
</evidence>
<comment type="function">
    <text evidence="1 10">Condensation of UDP-2,3-diacylglucosamine and 2,3-diacylglucosamine-1-phosphate to form lipid A disaccharide, a precursor of lipid A, a phosphorylated glycolipid that anchors the lipopolysaccharide to the outer membrane of the cell.</text>
</comment>
<dbReference type="RefSeq" id="WP_338669909.1">
    <property type="nucleotide sequence ID" value="NZ_CP146609.1"/>
</dbReference>
<dbReference type="SUPFAM" id="SSF53756">
    <property type="entry name" value="UDP-Glycosyltransferase/glycogen phosphorylase"/>
    <property type="match status" value="1"/>
</dbReference>
<evidence type="ECO:0000256" key="5">
    <source>
        <dbReference type="ARBA" id="ARBA00022556"/>
    </source>
</evidence>
<comment type="similarity">
    <text evidence="10">Belongs to the LpxB family.</text>
</comment>
<comment type="catalytic activity">
    <reaction evidence="9 10">
        <text>a lipid X + a UDP-2-N,3-O-bis[(3R)-3-hydroxyacyl]-alpha-D-glucosamine = a lipid A disaccharide + UDP + H(+)</text>
        <dbReference type="Rhea" id="RHEA:67828"/>
        <dbReference type="ChEBI" id="CHEBI:15378"/>
        <dbReference type="ChEBI" id="CHEBI:58223"/>
        <dbReference type="ChEBI" id="CHEBI:137748"/>
        <dbReference type="ChEBI" id="CHEBI:176338"/>
        <dbReference type="ChEBI" id="CHEBI:176343"/>
        <dbReference type="EC" id="2.4.1.182"/>
    </reaction>
</comment>
<organism evidence="11 12">
    <name type="scientific">Pseudodesulfovibrio methanolicus</name>
    <dbReference type="NCBI Taxonomy" id="3126690"/>
    <lineage>
        <taxon>Bacteria</taxon>
        <taxon>Pseudomonadati</taxon>
        <taxon>Thermodesulfobacteriota</taxon>
        <taxon>Desulfovibrionia</taxon>
        <taxon>Desulfovibrionales</taxon>
        <taxon>Desulfovibrionaceae</taxon>
    </lineage>
</organism>
<dbReference type="Proteomes" id="UP001385389">
    <property type="component" value="Chromosome"/>
</dbReference>
<dbReference type="PANTHER" id="PTHR30372">
    <property type="entry name" value="LIPID-A-DISACCHARIDE SYNTHASE"/>
    <property type="match status" value="1"/>
</dbReference>
<keyword evidence="6 10" id="KW-0328">Glycosyltransferase</keyword>
<keyword evidence="8 10" id="KW-0443">Lipid metabolism</keyword>
<comment type="pathway">
    <text evidence="10">Bacterial outer membrane biogenesis; LPS lipid A biosynthesis.</text>
</comment>
<evidence type="ECO:0000256" key="3">
    <source>
        <dbReference type="ARBA" id="ARBA00020902"/>
    </source>
</evidence>
<evidence type="ECO:0000313" key="12">
    <source>
        <dbReference type="Proteomes" id="UP001385389"/>
    </source>
</evidence>
<evidence type="ECO:0000256" key="7">
    <source>
        <dbReference type="ARBA" id="ARBA00022679"/>
    </source>
</evidence>
<dbReference type="EC" id="2.4.1.182" evidence="2 10"/>
<evidence type="ECO:0000256" key="1">
    <source>
        <dbReference type="ARBA" id="ARBA00002056"/>
    </source>
</evidence>
<evidence type="ECO:0000256" key="8">
    <source>
        <dbReference type="ARBA" id="ARBA00023098"/>
    </source>
</evidence>
<keyword evidence="7 10" id="KW-0808">Transferase</keyword>
<keyword evidence="4 10" id="KW-0444">Lipid biosynthesis</keyword>
<gene>
    <name evidence="10 11" type="primary">lpxB</name>
    <name evidence="11" type="ORF">V8V93_08395</name>
</gene>
<dbReference type="Pfam" id="PF02684">
    <property type="entry name" value="LpxB"/>
    <property type="match status" value="1"/>
</dbReference>
<dbReference type="HAMAP" id="MF_00392">
    <property type="entry name" value="LpxB"/>
    <property type="match status" value="1"/>
</dbReference>
<sequence length="382" mass="42091">MQTGNPSGPIWFSVGEASGDLHGAELMKAFRALSPDVSFTGMGGPAMEAEGFSARHSMREISLVGITEILGGLPRILKLLGVIKKELVAIRPRAIVLVDCPEFNFRIARMAKKLGIPVYYYISPQIWAWRSGRANFLRDFVRKVICILPFEKDFYSKYGMDVAYVGHPLMDVLPLDALDALPVRENRIGLLPGSRTKEVSSLLPVFAAAARRLAVDHPDLEYVLVRAPGMDEFLLRSLWPEDIPVSFVSPKERYQTFRTCKFIMAASGTVTLETALIGTPVLVAYKVSPLSELVGRMLVNVQYISLPNLILGREIYPEYIGRDASPENLARTARSWLDDPEAYDEVKNGLKVLRTMVGDPGAPGRAAKIILDDLKALASASG</sequence>
<proteinExistence type="inferred from homology"/>
<evidence type="ECO:0000313" key="11">
    <source>
        <dbReference type="EMBL" id="WWX24217.1"/>
    </source>
</evidence>
<keyword evidence="12" id="KW-1185">Reference proteome</keyword>
<evidence type="ECO:0000256" key="6">
    <source>
        <dbReference type="ARBA" id="ARBA00022676"/>
    </source>
</evidence>
<evidence type="ECO:0000256" key="9">
    <source>
        <dbReference type="ARBA" id="ARBA00048975"/>
    </source>
</evidence>
<dbReference type="PANTHER" id="PTHR30372:SF4">
    <property type="entry name" value="LIPID-A-DISACCHARIDE SYNTHASE, MITOCHONDRIAL-RELATED"/>
    <property type="match status" value="1"/>
</dbReference>